<reference evidence="1 2" key="1">
    <citation type="submission" date="2018-04" db="EMBL/GenBank/DDBJ databases">
        <title>Active sludge and wastewater microbial communities from Klosterneuburg, Austria.</title>
        <authorList>
            <person name="Wagner M."/>
        </authorList>
    </citation>
    <scope>NUCLEOTIDE SEQUENCE [LARGE SCALE GENOMIC DNA]</scope>
    <source>
        <strain evidence="1 2">Nm49</strain>
    </source>
</reference>
<dbReference type="Proteomes" id="UP000244128">
    <property type="component" value="Unassembled WGS sequence"/>
</dbReference>
<proteinExistence type="predicted"/>
<comment type="caution">
    <text evidence="1">The sequence shown here is derived from an EMBL/GenBank/DDBJ whole genome shotgun (WGS) entry which is preliminary data.</text>
</comment>
<dbReference type="EMBL" id="QAOI01000001">
    <property type="protein sequence ID" value="PTQ78772.1"/>
    <property type="molecule type" value="Genomic_DNA"/>
</dbReference>
<gene>
    <name evidence="1" type="ORF">C8R26_10187</name>
</gene>
<evidence type="ECO:0000313" key="1">
    <source>
        <dbReference type="EMBL" id="PTQ78772.1"/>
    </source>
</evidence>
<accession>A0A2T5I4M5</accession>
<name>A0A2T5I4M5_9PROT</name>
<evidence type="ECO:0000313" key="2">
    <source>
        <dbReference type="Proteomes" id="UP000244128"/>
    </source>
</evidence>
<protein>
    <submittedName>
        <fullName evidence="1">Baseplate J-like protein</fullName>
    </submittedName>
</protein>
<sequence>MKLRTDWSTQYHLHISDGKNQEKRLLPALEKDYFNVADMRFHTLLALLVEYAQVMKFYNLNNREDGTWAHFFSLDETVVIATILAVDLDKLATGAAGQGNMADDELTKALRALSAKEISQHMMSSYTAVRLLDRWLQLLARTKNAIGTELRKVLESVITGLRKDIDVLGQYLAEHVSRHTLETIFSRDLMTLLQVTEETALSHTNAAVDVADAVPIRSSFYAFVKAIEMVQGSAEKLLSVSLTSKDHEPAAGLLLAFLQLFQKLHNKINRFTLNYVDFYYDQVLKVQPRGFTPDHVYVALVPNKKNHSVLIPKGTEFLAGKDENKQDIIYTADDDVLINDASVSAIHTLFFKRDPLNFPENGLCESVVLNDQAGAINRQIPTGGWLNDVPVLTGDSALDSDNVQMYPLFGAPKKGEETILVQHARIGFALASKALWLQEGRRTVSIHMKYTTGLEGDNKITLEQWVRKIAVAMQLSGSAGEKGSVQEQQAFFKAFRDIFIISLSVEGGWREIAEYLPSYSGVEQRQEENSLTLTFFLPENFPAVVPYDSKIHGEGYETGLPVVRLVLNPKSYLYPYGILSKLELDSIRIDVAVEGCRTVQLHNNIGQLSPLAPFAPFGPLPEVGSYLIVGCPEAAGKQLSDFNVEIQWGGLPAGIGGFKTHYQGYETFGDTDFRVSTTVLSNGKWLPENAKAAVVNSLFQIKASLDGGSEVSAYRKLSCAPVISYWSPFEYRNALAEFAYTPSTHRGFFKFTLAAPGQAFGHRDYPTALANVLTFNAKQKHAKFLKHVPNPPYTPMITSIAVNYKASAQMIMGKEEVNCVAALQERMIYLHPLGWKNVTMRADQAHYLLPQFLHSGNLLIGLKGLTGGGVITLYFYLRENSLPVEAASLKEMQWFYLADNQWFALSDREIVSDSTQRFMRSGIITLNIPVDISQDNTVLPAGLSWLRVSSDHDLEKFCSLYSIHAQALRASRHLEQDAVPGNSIRLPAGAVSRVRKSIPGVGAVKQIQPSFGGRLAEDRAHLRIRVSERLRHKKRALLPADYELLILEQFPQIYKVKCFPGMNPDFVIKQRFSPGHVLIVVVPYLAQNESVTQKPLLNGHLISEIQDFINQYVPPFVTAHILNPVYEVIQVRCTVKLKNPLLAGMYLERLNQAITDFLSPWNETVGYTRHFGWMVSKHDIESFIQSLDYVDRVTNLSILRIAPAGEDYFDLLDSADKPEDSEVKDIIPVYPWSIVAPIKQHFIEMDDRYDLIEPQMTGIGELEIGSTFIISDEKWREKIEKH</sequence>
<organism evidence="1 2">
    <name type="scientific">Nitrosomonas oligotropha</name>
    <dbReference type="NCBI Taxonomy" id="42354"/>
    <lineage>
        <taxon>Bacteria</taxon>
        <taxon>Pseudomonadati</taxon>
        <taxon>Pseudomonadota</taxon>
        <taxon>Betaproteobacteria</taxon>
        <taxon>Nitrosomonadales</taxon>
        <taxon>Nitrosomonadaceae</taxon>
        <taxon>Nitrosomonas</taxon>
    </lineage>
</organism>
<dbReference type="RefSeq" id="WP_107801689.1">
    <property type="nucleotide sequence ID" value="NZ_QAOI01000001.1"/>
</dbReference>